<sequence>MAKTKSSAPAVAAMGQSSDEERKWRARSDMRTLTEAEEIKRDKSRHDAAQKMACEELEKMQAIAKSAPKDTTEPTKKSGGRETMDSFVARREGKKK</sequence>
<evidence type="ECO:0000256" key="1">
    <source>
        <dbReference type="SAM" id="MobiDB-lite"/>
    </source>
</evidence>
<comment type="caution">
    <text evidence="2">The sequence shown here is derived from an EMBL/GenBank/DDBJ whole genome shotgun (WGS) entry which is preliminary data.</text>
</comment>
<feature type="compositionally biased region" description="Basic and acidic residues" evidence="1">
    <location>
        <begin position="67"/>
        <end position="96"/>
    </location>
</feature>
<dbReference type="Proteomes" id="UP001189773">
    <property type="component" value="Unassembled WGS sequence"/>
</dbReference>
<name>A0ABN9JC67_9RALS</name>
<feature type="region of interest" description="Disordered" evidence="1">
    <location>
        <begin position="62"/>
        <end position="96"/>
    </location>
</feature>
<feature type="compositionally biased region" description="Basic and acidic residues" evidence="1">
    <location>
        <begin position="19"/>
        <end position="48"/>
    </location>
</feature>
<evidence type="ECO:0000313" key="2">
    <source>
        <dbReference type="EMBL" id="CAJ0806343.1"/>
    </source>
</evidence>
<protein>
    <submittedName>
        <fullName evidence="2">Uncharacterized protein</fullName>
    </submittedName>
</protein>
<gene>
    <name evidence="2" type="ORF">LMG18095_04425</name>
</gene>
<keyword evidence="3" id="KW-1185">Reference proteome</keyword>
<reference evidence="2 3" key="1">
    <citation type="submission" date="2023-07" db="EMBL/GenBank/DDBJ databases">
        <authorList>
            <person name="Peeters C."/>
        </authorList>
    </citation>
    <scope>NUCLEOTIDE SEQUENCE [LARGE SCALE GENOMIC DNA]</scope>
    <source>
        <strain evidence="2 3">LMG 18095</strain>
    </source>
</reference>
<organism evidence="2 3">
    <name type="scientific">Ralstonia thomasii</name>
    <dbReference type="NCBI Taxonomy" id="3058596"/>
    <lineage>
        <taxon>Bacteria</taxon>
        <taxon>Pseudomonadati</taxon>
        <taxon>Pseudomonadota</taxon>
        <taxon>Betaproteobacteria</taxon>
        <taxon>Burkholderiales</taxon>
        <taxon>Burkholderiaceae</taxon>
        <taxon>Ralstonia</taxon>
    </lineage>
</organism>
<dbReference type="EMBL" id="CATZAR010000021">
    <property type="protein sequence ID" value="CAJ0806343.1"/>
    <property type="molecule type" value="Genomic_DNA"/>
</dbReference>
<dbReference type="RefSeq" id="WP_012436123.1">
    <property type="nucleotide sequence ID" value="NZ_CATWDO010000003.1"/>
</dbReference>
<feature type="region of interest" description="Disordered" evidence="1">
    <location>
        <begin position="1"/>
        <end position="48"/>
    </location>
</feature>
<evidence type="ECO:0000313" key="3">
    <source>
        <dbReference type="Proteomes" id="UP001189773"/>
    </source>
</evidence>
<proteinExistence type="predicted"/>
<accession>A0ABN9JC67</accession>